<evidence type="ECO:0000313" key="2">
    <source>
        <dbReference type="EMBL" id="MFD2520870.1"/>
    </source>
</evidence>
<evidence type="ECO:0000256" key="1">
    <source>
        <dbReference type="SAM" id="Phobius"/>
    </source>
</evidence>
<dbReference type="EMBL" id="JBHULC010000008">
    <property type="protein sequence ID" value="MFD2520870.1"/>
    <property type="molecule type" value="Genomic_DNA"/>
</dbReference>
<evidence type="ECO:0008006" key="4">
    <source>
        <dbReference type="Google" id="ProtNLM"/>
    </source>
</evidence>
<name>A0ABW5J7I3_9BACT</name>
<reference evidence="3" key="1">
    <citation type="journal article" date="2019" name="Int. J. Syst. Evol. Microbiol.">
        <title>The Global Catalogue of Microorganisms (GCM) 10K type strain sequencing project: providing services to taxonomists for standard genome sequencing and annotation.</title>
        <authorList>
            <consortium name="The Broad Institute Genomics Platform"/>
            <consortium name="The Broad Institute Genome Sequencing Center for Infectious Disease"/>
            <person name="Wu L."/>
            <person name="Ma J."/>
        </authorList>
    </citation>
    <scope>NUCLEOTIDE SEQUENCE [LARGE SCALE GENOMIC DNA]</scope>
    <source>
        <strain evidence="3">KCTC 52344</strain>
    </source>
</reference>
<proteinExistence type="predicted"/>
<keyword evidence="1" id="KW-1133">Transmembrane helix</keyword>
<gene>
    <name evidence="2" type="ORF">ACFSR2_08250</name>
</gene>
<organism evidence="2 3">
    <name type="scientific">Emticicia soli</name>
    <dbReference type="NCBI Taxonomy" id="2027878"/>
    <lineage>
        <taxon>Bacteria</taxon>
        <taxon>Pseudomonadati</taxon>
        <taxon>Bacteroidota</taxon>
        <taxon>Cytophagia</taxon>
        <taxon>Cytophagales</taxon>
        <taxon>Leadbetterellaceae</taxon>
        <taxon>Emticicia</taxon>
    </lineage>
</organism>
<keyword evidence="1" id="KW-0812">Transmembrane</keyword>
<dbReference type="Gene3D" id="2.160.20.120">
    <property type="match status" value="1"/>
</dbReference>
<comment type="caution">
    <text evidence="2">The sequence shown here is derived from an EMBL/GenBank/DDBJ whole genome shotgun (WGS) entry which is preliminary data.</text>
</comment>
<keyword evidence="3" id="KW-1185">Reference proteome</keyword>
<protein>
    <recommendedName>
        <fullName evidence="4">Auto-transporter adhesin head GIN domain-containing protein</fullName>
    </recommendedName>
</protein>
<accession>A0ABW5J7I3</accession>
<dbReference type="Proteomes" id="UP001597510">
    <property type="component" value="Unassembled WGS sequence"/>
</dbReference>
<keyword evidence="1" id="KW-0472">Membrane</keyword>
<sequence>MANRYKWLLIVAGIAVVALSTWYYSGLTKQTKDIEGVAEYDSIAPKMPYKKIPLQAFRHVVINCDLGPVKVYFEADEKPQIEIHHTFIKYVEMSYRGDTLVIHSFKTPKSSKENPINRQMYIHTPVVKSYTGEATQTFFSNFSAPYMKIDSRSSYIRLNACEIEQLDLTTNKSCNYMIGSDCAFDRVNAKINPSSAMTILGYVESEFFLTANNLQNIRFGENIRKFRMSKYKK</sequence>
<dbReference type="RefSeq" id="WP_340235127.1">
    <property type="nucleotide sequence ID" value="NZ_JBBEWC010000003.1"/>
</dbReference>
<feature type="transmembrane region" description="Helical" evidence="1">
    <location>
        <begin position="7"/>
        <end position="25"/>
    </location>
</feature>
<evidence type="ECO:0000313" key="3">
    <source>
        <dbReference type="Proteomes" id="UP001597510"/>
    </source>
</evidence>